<dbReference type="EMBL" id="JBBNAG010000005">
    <property type="protein sequence ID" value="KAK9131974.1"/>
    <property type="molecule type" value="Genomic_DNA"/>
</dbReference>
<feature type="compositionally biased region" description="Basic and acidic residues" evidence="1">
    <location>
        <begin position="40"/>
        <end position="65"/>
    </location>
</feature>
<accession>A0AAP0JDH1</accession>
<sequence length="93" mass="10211">MSRVSSAQIDTRARRFEVRDFSRLVILMFGRVRVADSSEREGFIASEGERRRSEMRERGTRRELAEGTAGVDEGSGAATSSAEAATTRAGERG</sequence>
<proteinExistence type="predicted"/>
<comment type="caution">
    <text evidence="2">The sequence shown here is derived from an EMBL/GenBank/DDBJ whole genome shotgun (WGS) entry which is preliminary data.</text>
</comment>
<dbReference type="AlphaFoldDB" id="A0AAP0JDH1"/>
<evidence type="ECO:0000313" key="2">
    <source>
        <dbReference type="EMBL" id="KAK9131974.1"/>
    </source>
</evidence>
<evidence type="ECO:0000313" key="3">
    <source>
        <dbReference type="Proteomes" id="UP001419268"/>
    </source>
</evidence>
<organism evidence="2 3">
    <name type="scientific">Stephania cephalantha</name>
    <dbReference type="NCBI Taxonomy" id="152367"/>
    <lineage>
        <taxon>Eukaryota</taxon>
        <taxon>Viridiplantae</taxon>
        <taxon>Streptophyta</taxon>
        <taxon>Embryophyta</taxon>
        <taxon>Tracheophyta</taxon>
        <taxon>Spermatophyta</taxon>
        <taxon>Magnoliopsida</taxon>
        <taxon>Ranunculales</taxon>
        <taxon>Menispermaceae</taxon>
        <taxon>Menispermoideae</taxon>
        <taxon>Cissampelideae</taxon>
        <taxon>Stephania</taxon>
    </lineage>
</organism>
<feature type="region of interest" description="Disordered" evidence="1">
    <location>
        <begin position="40"/>
        <end position="93"/>
    </location>
</feature>
<name>A0AAP0JDH1_9MAGN</name>
<gene>
    <name evidence="2" type="ORF">Scep_011502</name>
</gene>
<reference evidence="2 3" key="1">
    <citation type="submission" date="2024-01" db="EMBL/GenBank/DDBJ databases">
        <title>Genome assemblies of Stephania.</title>
        <authorList>
            <person name="Yang L."/>
        </authorList>
    </citation>
    <scope>NUCLEOTIDE SEQUENCE [LARGE SCALE GENOMIC DNA]</scope>
    <source>
        <strain evidence="2">JXDWG</strain>
        <tissue evidence="2">Leaf</tissue>
    </source>
</reference>
<keyword evidence="3" id="KW-1185">Reference proteome</keyword>
<feature type="compositionally biased region" description="Low complexity" evidence="1">
    <location>
        <begin position="74"/>
        <end position="93"/>
    </location>
</feature>
<protein>
    <submittedName>
        <fullName evidence="2">Uncharacterized protein</fullName>
    </submittedName>
</protein>
<dbReference type="Proteomes" id="UP001419268">
    <property type="component" value="Unassembled WGS sequence"/>
</dbReference>
<evidence type="ECO:0000256" key="1">
    <source>
        <dbReference type="SAM" id="MobiDB-lite"/>
    </source>
</evidence>